<dbReference type="Pfam" id="PF01554">
    <property type="entry name" value="MatE"/>
    <property type="match status" value="1"/>
</dbReference>
<keyword evidence="2" id="KW-0812">Transmembrane</keyword>
<dbReference type="Proteomes" id="UP000631114">
    <property type="component" value="Unassembled WGS sequence"/>
</dbReference>
<name>A0A835HRQ1_9MAGN</name>
<dbReference type="OrthoDB" id="2126698at2759"/>
<feature type="non-terminal residue" evidence="3">
    <location>
        <position position="297"/>
    </location>
</feature>
<evidence type="ECO:0008006" key="5">
    <source>
        <dbReference type="Google" id="ProtNLM"/>
    </source>
</evidence>
<comment type="caution">
    <text evidence="3">The sequence shown here is derived from an EMBL/GenBank/DDBJ whole genome shotgun (WGS) entry which is preliminary data.</text>
</comment>
<proteinExistence type="inferred from homology"/>
<keyword evidence="2" id="KW-1133">Transmembrane helix</keyword>
<feature type="transmembrane region" description="Helical" evidence="2">
    <location>
        <begin position="259"/>
        <end position="281"/>
    </location>
</feature>
<comment type="similarity">
    <text evidence="1">Belongs to the multi antimicrobial extrusion (MATE) (TC 2.A.66.1) family.</text>
</comment>
<evidence type="ECO:0000256" key="2">
    <source>
        <dbReference type="SAM" id="Phobius"/>
    </source>
</evidence>
<evidence type="ECO:0000256" key="1">
    <source>
        <dbReference type="ARBA" id="ARBA00010199"/>
    </source>
</evidence>
<dbReference type="PANTHER" id="PTHR11206">
    <property type="entry name" value="MULTIDRUG RESISTANCE PROTEIN"/>
    <property type="match status" value="1"/>
</dbReference>
<reference evidence="3 4" key="1">
    <citation type="submission" date="2020-10" db="EMBL/GenBank/DDBJ databases">
        <title>The Coptis chinensis genome and diversification of protoberbering-type alkaloids.</title>
        <authorList>
            <person name="Wang B."/>
            <person name="Shu S."/>
            <person name="Song C."/>
            <person name="Liu Y."/>
        </authorList>
    </citation>
    <scope>NUCLEOTIDE SEQUENCE [LARGE SCALE GENOMIC DNA]</scope>
    <source>
        <strain evidence="3">HL-2020</strain>
        <tissue evidence="3">Leaf</tissue>
    </source>
</reference>
<feature type="transmembrane region" description="Helical" evidence="2">
    <location>
        <begin position="156"/>
        <end position="182"/>
    </location>
</feature>
<feature type="transmembrane region" description="Helical" evidence="2">
    <location>
        <begin position="228"/>
        <end position="247"/>
    </location>
</feature>
<keyword evidence="4" id="KW-1185">Reference proteome</keyword>
<dbReference type="AlphaFoldDB" id="A0A835HRQ1"/>
<evidence type="ECO:0000313" key="3">
    <source>
        <dbReference type="EMBL" id="KAF9605765.1"/>
    </source>
</evidence>
<keyword evidence="2" id="KW-0472">Membrane</keyword>
<evidence type="ECO:0000313" key="4">
    <source>
        <dbReference type="Proteomes" id="UP000631114"/>
    </source>
</evidence>
<protein>
    <recommendedName>
        <fullName evidence="5">Protein DETOXIFICATION</fullName>
    </recommendedName>
</protein>
<organism evidence="3 4">
    <name type="scientific">Coptis chinensis</name>
    <dbReference type="NCBI Taxonomy" id="261450"/>
    <lineage>
        <taxon>Eukaryota</taxon>
        <taxon>Viridiplantae</taxon>
        <taxon>Streptophyta</taxon>
        <taxon>Embryophyta</taxon>
        <taxon>Tracheophyta</taxon>
        <taxon>Spermatophyta</taxon>
        <taxon>Magnoliopsida</taxon>
        <taxon>Ranunculales</taxon>
        <taxon>Ranunculaceae</taxon>
        <taxon>Coptidoideae</taxon>
        <taxon>Coptis</taxon>
    </lineage>
</organism>
<dbReference type="EMBL" id="JADFTS010000005">
    <property type="protein sequence ID" value="KAF9605765.1"/>
    <property type="molecule type" value="Genomic_DNA"/>
</dbReference>
<accession>A0A835HRQ1</accession>
<gene>
    <name evidence="3" type="ORF">IFM89_018431</name>
</gene>
<dbReference type="GO" id="GO:0015297">
    <property type="term" value="F:antiporter activity"/>
    <property type="evidence" value="ECO:0007669"/>
    <property type="project" value="InterPro"/>
</dbReference>
<dbReference type="GO" id="GO:0016020">
    <property type="term" value="C:membrane"/>
    <property type="evidence" value="ECO:0007669"/>
    <property type="project" value="InterPro"/>
</dbReference>
<dbReference type="InterPro" id="IPR002528">
    <property type="entry name" value="MATE_fam"/>
</dbReference>
<sequence>MRDITKSASEGGHTGWDEVGGLVNIQNAVQEVRDLFSKAAAAAPVRDALVQVVLRLRDDVLKDREGGRDTPAVDSIYSSGGGVLVHSALQSVPPVTSLGYDQRIDSASAYGLLSSRYNLCGYESFSVYVNYSEKFKNTWEGLSMECFKHVLPSMKLAIPSAVMVCLEYWAFELLVLLAGLMLNSENNTSLIAMCVNTEAVCDSTRVSNELGAGNADRAKNVVSMTLKLSIFLALVVVLSLIFGHNLWARVSRGCGWQHLAAWTNLATFYAIGMPIVILLGFKVGDNGYGSYSSKPYA</sequence>
<dbReference type="GO" id="GO:0042910">
    <property type="term" value="F:xenobiotic transmembrane transporter activity"/>
    <property type="evidence" value="ECO:0007669"/>
    <property type="project" value="InterPro"/>
</dbReference>